<organism evidence="1 2">
    <name type="scientific">Thermoanaerobacter mathranii subsp. mathranii (strain DSM 11426 / CCUG 53645 / CIP 108742 / A3)</name>
    <dbReference type="NCBI Taxonomy" id="583358"/>
    <lineage>
        <taxon>Bacteria</taxon>
        <taxon>Bacillati</taxon>
        <taxon>Bacillota</taxon>
        <taxon>Clostridia</taxon>
        <taxon>Thermoanaerobacterales</taxon>
        <taxon>Thermoanaerobacteraceae</taxon>
        <taxon>Thermoanaerobacter</taxon>
    </lineage>
</organism>
<keyword evidence="2" id="KW-1185">Reference proteome</keyword>
<evidence type="ECO:0000313" key="2">
    <source>
        <dbReference type="Proteomes" id="UP000002064"/>
    </source>
</evidence>
<dbReference type="EMBL" id="CP002032">
    <property type="protein sequence ID" value="ADH59960.1"/>
    <property type="molecule type" value="Genomic_DNA"/>
</dbReference>
<gene>
    <name evidence="1" type="ordered locus">Tmath_0176</name>
</gene>
<accession>A0ABM5LMI4</accession>
<evidence type="ECO:0000313" key="1">
    <source>
        <dbReference type="EMBL" id="ADH59960.1"/>
    </source>
</evidence>
<protein>
    <submittedName>
        <fullName evidence="1">Uncharacterized protein</fullName>
    </submittedName>
</protein>
<sequence length="35" mass="4195">MFVKGTFVPFYIFLVLALNKCYNEKVMLYNIWAAF</sequence>
<reference evidence="1 2" key="1">
    <citation type="submission" date="2010-05" db="EMBL/GenBank/DDBJ databases">
        <title>Complete sequence of Thermoanaerobacter mathranii subsp. mathranii mathranii str. A3.</title>
        <authorList>
            <consortium name="US DOE Joint Genome Institute"/>
            <person name="Lucas S."/>
            <person name="Copeland A."/>
            <person name="Lapidus A."/>
            <person name="Cheng J.-F."/>
            <person name="Bruce D."/>
            <person name="Goodwin L."/>
            <person name="Pitluck S."/>
            <person name="Held B."/>
            <person name="Detter J.C."/>
            <person name="Han C."/>
            <person name="Tapia R."/>
            <person name="Land M."/>
            <person name="Hauser L."/>
            <person name="Kyrpides N."/>
            <person name="Mikhailova N."/>
            <person name="Zhou J."/>
            <person name="Hemme C."/>
            <person name="Woyke T."/>
        </authorList>
    </citation>
    <scope>NUCLEOTIDE SEQUENCE [LARGE SCALE GENOMIC DNA]</scope>
    <source>
        <strain evidence="1 2">A3</strain>
    </source>
</reference>
<dbReference type="Proteomes" id="UP000002064">
    <property type="component" value="Chromosome"/>
</dbReference>
<proteinExistence type="predicted"/>
<name>A0ABM5LMI4_THEM3</name>